<evidence type="ECO:0000313" key="1">
    <source>
        <dbReference type="EMBL" id="KAG5571338.1"/>
    </source>
</evidence>
<accession>A0A9J5W736</accession>
<proteinExistence type="predicted"/>
<comment type="caution">
    <text evidence="1">The sequence shown here is derived from an EMBL/GenBank/DDBJ whole genome shotgun (WGS) entry which is preliminary data.</text>
</comment>
<sequence>KIWYEGSFGDVSGNSLMHLAIRPLHCFTESFDATPIIPLHRRISPFLQGSAHLNKRRICDLLVIRRLGSAIHRSSFLHSFGFFCSFLRTLIKSKSWTHQHPQLKLLLVLKQTQVQPFKKGVLHSTTQDSIMNAHNKTQFTYAKINYALKDSSSDSPISKNGMLTILASNASLGSTRVFECPHRKNDSIFAHNDLII</sequence>
<protein>
    <submittedName>
        <fullName evidence="1">Uncharacterized protein</fullName>
    </submittedName>
</protein>
<feature type="non-terminal residue" evidence="1">
    <location>
        <position position="196"/>
    </location>
</feature>
<name>A0A9J5W736_SOLCO</name>
<evidence type="ECO:0000313" key="2">
    <source>
        <dbReference type="Proteomes" id="UP000824120"/>
    </source>
</evidence>
<reference evidence="1 2" key="1">
    <citation type="submission" date="2020-09" db="EMBL/GenBank/DDBJ databases">
        <title>De no assembly of potato wild relative species, Solanum commersonii.</title>
        <authorList>
            <person name="Cho K."/>
        </authorList>
    </citation>
    <scope>NUCLEOTIDE SEQUENCE [LARGE SCALE GENOMIC DNA]</scope>
    <source>
        <strain evidence="1">LZ3.2</strain>
        <tissue evidence="1">Leaf</tissue>
    </source>
</reference>
<keyword evidence="2" id="KW-1185">Reference proteome</keyword>
<dbReference type="Proteomes" id="UP000824120">
    <property type="component" value="Chromosome 12"/>
</dbReference>
<dbReference type="EMBL" id="JACXVP010000012">
    <property type="protein sequence ID" value="KAG5571338.1"/>
    <property type="molecule type" value="Genomic_DNA"/>
</dbReference>
<gene>
    <name evidence="1" type="ORF">H5410_061104</name>
</gene>
<organism evidence="1 2">
    <name type="scientific">Solanum commersonii</name>
    <name type="common">Commerson's wild potato</name>
    <name type="synonym">Commerson's nightshade</name>
    <dbReference type="NCBI Taxonomy" id="4109"/>
    <lineage>
        <taxon>Eukaryota</taxon>
        <taxon>Viridiplantae</taxon>
        <taxon>Streptophyta</taxon>
        <taxon>Embryophyta</taxon>
        <taxon>Tracheophyta</taxon>
        <taxon>Spermatophyta</taxon>
        <taxon>Magnoliopsida</taxon>
        <taxon>eudicotyledons</taxon>
        <taxon>Gunneridae</taxon>
        <taxon>Pentapetalae</taxon>
        <taxon>asterids</taxon>
        <taxon>lamiids</taxon>
        <taxon>Solanales</taxon>
        <taxon>Solanaceae</taxon>
        <taxon>Solanoideae</taxon>
        <taxon>Solaneae</taxon>
        <taxon>Solanum</taxon>
    </lineage>
</organism>
<dbReference type="AlphaFoldDB" id="A0A9J5W736"/>